<reference evidence="2 3" key="1">
    <citation type="submission" date="2013-01" db="EMBL/GenBank/DDBJ databases">
        <authorList>
            <person name="Harkins D.M."/>
            <person name="Durkin A.S."/>
            <person name="Brinkac L.M."/>
            <person name="Haft D.H."/>
            <person name="Selengut J.D."/>
            <person name="Sanka R."/>
            <person name="DePew J."/>
            <person name="Purushe J."/>
            <person name="Tulsiani S.M."/>
            <person name="Graham G.C."/>
            <person name="Burns M.-A."/>
            <person name="Dohnt M.F."/>
            <person name="Smythe L.D."/>
            <person name="McKay D.B."/>
            <person name="Craig S.B."/>
            <person name="Vinetz J.M."/>
            <person name="Sutton G.G."/>
            <person name="Nierman W.C."/>
            <person name="Fouts D.E."/>
        </authorList>
    </citation>
    <scope>NUCLEOTIDE SEQUENCE [LARGE SCALE GENOMIC DNA]</scope>
    <source>
        <strain evidence="2 3">LT2156</strain>
    </source>
</reference>
<feature type="transmembrane region" description="Helical" evidence="1">
    <location>
        <begin position="20"/>
        <end position="43"/>
    </location>
</feature>
<accession>M6H9D3</accession>
<evidence type="ECO:0000313" key="2">
    <source>
        <dbReference type="EMBL" id="EMM93680.1"/>
    </source>
</evidence>
<comment type="caution">
    <text evidence="2">The sequence shown here is derived from an EMBL/GenBank/DDBJ whole genome shotgun (WGS) entry which is preliminary data.</text>
</comment>
<dbReference type="AlphaFoldDB" id="M6H9D3"/>
<keyword evidence="1" id="KW-0812">Transmembrane</keyword>
<keyword evidence="1" id="KW-1133">Transmembrane helix</keyword>
<dbReference type="Proteomes" id="UP000012089">
    <property type="component" value="Unassembled WGS sequence"/>
</dbReference>
<proteinExistence type="predicted"/>
<evidence type="ECO:0000256" key="1">
    <source>
        <dbReference type="SAM" id="Phobius"/>
    </source>
</evidence>
<dbReference type="EMBL" id="AFMF02000038">
    <property type="protein sequence ID" value="EMM93680.1"/>
    <property type="molecule type" value="Genomic_DNA"/>
</dbReference>
<gene>
    <name evidence="2" type="ORF">LEP1GSC158_4888</name>
</gene>
<protein>
    <submittedName>
        <fullName evidence="2">Uncharacterized protein</fullName>
    </submittedName>
</protein>
<sequence>MLSVHSLKKKLNWKNKEILIFFLSGSAYFLTGILFLTVIYNLIRTILN</sequence>
<organism evidence="2 3">
    <name type="scientific">Leptospira interrogans serovar Zanoni str. LT2156</name>
    <dbReference type="NCBI Taxonomy" id="1001601"/>
    <lineage>
        <taxon>Bacteria</taxon>
        <taxon>Pseudomonadati</taxon>
        <taxon>Spirochaetota</taxon>
        <taxon>Spirochaetia</taxon>
        <taxon>Leptospirales</taxon>
        <taxon>Leptospiraceae</taxon>
        <taxon>Leptospira</taxon>
    </lineage>
</organism>
<name>M6H9D3_LEPIR</name>
<keyword evidence="1" id="KW-0472">Membrane</keyword>
<evidence type="ECO:0000313" key="3">
    <source>
        <dbReference type="Proteomes" id="UP000012089"/>
    </source>
</evidence>